<evidence type="ECO:0000256" key="1">
    <source>
        <dbReference type="ARBA" id="ARBA00004067"/>
    </source>
</evidence>
<keyword evidence="4 14" id="KW-0436">Ligase</keyword>
<dbReference type="FunFam" id="1.10.150.20:FF:000006">
    <property type="entry name" value="DNA ligase"/>
    <property type="match status" value="1"/>
</dbReference>
<dbReference type="InterPro" id="IPR033136">
    <property type="entry name" value="DNA_ligase_CS"/>
</dbReference>
<dbReference type="InterPro" id="IPR004150">
    <property type="entry name" value="NAD_DNA_ligase_OB"/>
</dbReference>
<dbReference type="InterPro" id="IPR012340">
    <property type="entry name" value="NA-bd_OB-fold"/>
</dbReference>
<keyword evidence="11 14" id="KW-0234">DNA repair</keyword>
<dbReference type="SUPFAM" id="SSF56091">
    <property type="entry name" value="DNA ligase/mRNA capping enzyme, catalytic domain"/>
    <property type="match status" value="2"/>
</dbReference>
<comment type="cofactor">
    <cofactor evidence="14">
        <name>Mg(2+)</name>
        <dbReference type="ChEBI" id="CHEBI:18420"/>
    </cofactor>
    <cofactor evidence="14">
        <name>Mn(2+)</name>
        <dbReference type="ChEBI" id="CHEBI:29035"/>
    </cofactor>
</comment>
<evidence type="ECO:0000256" key="4">
    <source>
        <dbReference type="ARBA" id="ARBA00022598"/>
    </source>
</evidence>
<dbReference type="InterPro" id="IPR013839">
    <property type="entry name" value="DNAligase_adenylation"/>
</dbReference>
<dbReference type="GO" id="GO:0006260">
    <property type="term" value="P:DNA replication"/>
    <property type="evidence" value="ECO:0007669"/>
    <property type="project" value="UniProtKB-KW"/>
</dbReference>
<dbReference type="PROSITE" id="PS01055">
    <property type="entry name" value="DNA_LIGASE_N1"/>
    <property type="match status" value="1"/>
</dbReference>
<dbReference type="PIRSF" id="PIRSF001604">
    <property type="entry name" value="LigA"/>
    <property type="match status" value="1"/>
</dbReference>
<evidence type="ECO:0000256" key="7">
    <source>
        <dbReference type="ARBA" id="ARBA00022763"/>
    </source>
</evidence>
<feature type="binding site" evidence="14">
    <location>
        <position position="419"/>
    </location>
    <ligand>
        <name>NAD(+)</name>
        <dbReference type="ChEBI" id="CHEBI:57540"/>
    </ligand>
</feature>
<accession>S7T399</accession>
<dbReference type="Gene3D" id="1.10.287.610">
    <property type="entry name" value="Helix hairpin bin"/>
    <property type="match status" value="1"/>
</dbReference>
<dbReference type="GO" id="GO:0006281">
    <property type="term" value="P:DNA repair"/>
    <property type="evidence" value="ECO:0007669"/>
    <property type="project" value="UniProtKB-KW"/>
</dbReference>
<dbReference type="Pfam" id="PF03120">
    <property type="entry name" value="OB_DNA_ligase"/>
    <property type="match status" value="1"/>
</dbReference>
<dbReference type="FunFam" id="1.10.287.610:FF:000002">
    <property type="entry name" value="DNA ligase"/>
    <property type="match status" value="1"/>
</dbReference>
<organism evidence="17 18">
    <name type="scientific">Alkalidesulfovibrio alkalitolerans DSM 16529</name>
    <dbReference type="NCBI Taxonomy" id="1121439"/>
    <lineage>
        <taxon>Bacteria</taxon>
        <taxon>Pseudomonadati</taxon>
        <taxon>Thermodesulfobacteriota</taxon>
        <taxon>Desulfovibrionia</taxon>
        <taxon>Desulfovibrionales</taxon>
        <taxon>Desulfovibrionaceae</taxon>
        <taxon>Alkalidesulfovibrio</taxon>
    </lineage>
</organism>
<evidence type="ECO:0000313" key="18">
    <source>
        <dbReference type="Proteomes" id="UP000014975"/>
    </source>
</evidence>
<feature type="binding site" evidence="14">
    <location>
        <position position="213"/>
    </location>
    <ligand>
        <name>NAD(+)</name>
        <dbReference type="ChEBI" id="CHEBI:57540"/>
    </ligand>
</feature>
<dbReference type="InterPro" id="IPR013840">
    <property type="entry name" value="DNAligase_N"/>
</dbReference>
<dbReference type="SMART" id="SM00278">
    <property type="entry name" value="HhH1"/>
    <property type="match status" value="3"/>
</dbReference>
<dbReference type="SUPFAM" id="SSF52113">
    <property type="entry name" value="BRCT domain"/>
    <property type="match status" value="1"/>
</dbReference>
<evidence type="ECO:0000256" key="14">
    <source>
        <dbReference type="HAMAP-Rule" id="MF_01588"/>
    </source>
</evidence>
<name>S7T399_9BACT</name>
<comment type="catalytic activity">
    <reaction evidence="12 14 15">
        <text>NAD(+) + (deoxyribonucleotide)n-3'-hydroxyl + 5'-phospho-(deoxyribonucleotide)m = (deoxyribonucleotide)n+m + AMP + beta-nicotinamide D-nucleotide.</text>
        <dbReference type="EC" id="6.5.1.2"/>
    </reaction>
</comment>
<proteinExistence type="inferred from homology"/>
<dbReference type="SMART" id="SM00532">
    <property type="entry name" value="LIGANc"/>
    <property type="match status" value="1"/>
</dbReference>
<evidence type="ECO:0000256" key="9">
    <source>
        <dbReference type="ARBA" id="ARBA00022842"/>
    </source>
</evidence>
<evidence type="ECO:0000256" key="5">
    <source>
        <dbReference type="ARBA" id="ARBA00022705"/>
    </source>
</evidence>
<evidence type="ECO:0000256" key="2">
    <source>
        <dbReference type="ARBA" id="ARBA00012722"/>
    </source>
</evidence>
<evidence type="ECO:0000313" key="17">
    <source>
        <dbReference type="EMBL" id="EPR31562.1"/>
    </source>
</evidence>
<dbReference type="FunFam" id="1.10.150.20:FF:000007">
    <property type="entry name" value="DNA ligase"/>
    <property type="match status" value="1"/>
</dbReference>
<keyword evidence="18" id="KW-1185">Reference proteome</keyword>
<dbReference type="STRING" id="1121439.dsat_0886"/>
<dbReference type="SUPFAM" id="SSF50249">
    <property type="entry name" value="Nucleic acid-binding proteins"/>
    <property type="match status" value="1"/>
</dbReference>
<dbReference type="NCBIfam" id="NF005932">
    <property type="entry name" value="PRK07956.1"/>
    <property type="match status" value="1"/>
</dbReference>
<evidence type="ECO:0000256" key="3">
    <source>
        <dbReference type="ARBA" id="ARBA00013308"/>
    </source>
</evidence>
<dbReference type="InterPro" id="IPR018239">
    <property type="entry name" value="DNA_ligase_AS"/>
</dbReference>
<feature type="binding site" evidence="14">
    <location>
        <position position="516"/>
    </location>
    <ligand>
        <name>Zn(2+)</name>
        <dbReference type="ChEBI" id="CHEBI:29105"/>
    </ligand>
</feature>
<gene>
    <name evidence="14" type="primary">ligA</name>
    <name evidence="17" type="ORF">dsat_0886</name>
</gene>
<dbReference type="FunFam" id="2.40.50.140:FF:000012">
    <property type="entry name" value="DNA ligase"/>
    <property type="match status" value="1"/>
</dbReference>
<evidence type="ECO:0000256" key="15">
    <source>
        <dbReference type="RuleBase" id="RU000618"/>
    </source>
</evidence>
<keyword evidence="8 14" id="KW-0862">Zinc</keyword>
<dbReference type="EMBL" id="ATHI01000028">
    <property type="protein sequence ID" value="EPR31562.1"/>
    <property type="molecule type" value="Genomic_DNA"/>
</dbReference>
<keyword evidence="10 14" id="KW-0520">NAD</keyword>
<keyword evidence="5 14" id="KW-0235">DNA replication</keyword>
<evidence type="ECO:0000256" key="11">
    <source>
        <dbReference type="ARBA" id="ARBA00023204"/>
    </source>
</evidence>
<feature type="binding site" evidence="14">
    <location>
        <position position="275"/>
    </location>
    <ligand>
        <name>NAD(+)</name>
        <dbReference type="ChEBI" id="CHEBI:57540"/>
    </ligand>
</feature>
<dbReference type="InterPro" id="IPR010994">
    <property type="entry name" value="RuvA_2-like"/>
</dbReference>
<comment type="caution">
    <text evidence="17">The sequence shown here is derived from an EMBL/GenBank/DDBJ whole genome shotgun (WGS) entry which is preliminary data.</text>
</comment>
<reference evidence="17 18" key="1">
    <citation type="journal article" date="2013" name="Genome Announc.">
        <title>Draft genome sequences for three mercury-methylating, sulfate-reducing bacteria.</title>
        <authorList>
            <person name="Brown S.D."/>
            <person name="Hurt R.A.Jr."/>
            <person name="Gilmour C.C."/>
            <person name="Elias D.A."/>
        </authorList>
    </citation>
    <scope>NUCLEOTIDE SEQUENCE [LARGE SCALE GENOMIC DNA]</scope>
    <source>
        <strain evidence="17 18">DSM 16529</strain>
    </source>
</reference>
<feature type="domain" description="BRCT" evidence="16">
    <location>
        <begin position="696"/>
        <end position="766"/>
    </location>
</feature>
<sequence length="776" mass="85333">MDSTDPDMPGERAAFLRREIERHNRLYYTLDAPEISDAEYDLLFRELQELEARHPELAVPDSPTRRVGGEVLEGFAEYVHALPMYSLDNAMSLEEWREFAARVPRFFADEAARRVVEEISRLAGGKLDQKTLEKARREVKKAAEDLTRPPSDGVTPVADPAFEFARAARLAARAAVGHAAPLLLEGYSPSLLRDLAEDVWRDLPCALRRYWADPKLDGLAVEVVYENGRFVLAATRGDGERGEDVSVNLRTVRNLPLTLDESQGPAPRLIDVRGEVIIGKADFHALNVRQAEVGGKVFANPRNAAAGSVRQLDSRITARRPLRFMAYGVGRVEWAEGREGWRTQSEIMAGLAALGFAVPPQAGPCETVEEVARRFESLGVERETLPFEIDGLVAKLDSLALQRVLGFTARAPRFALALKFPAYQAETVLERIDIQVGRTGVLTPVAKLRPVEVGGVTVSSATLHNESLIQEKDLRVGDHVLIQRAGDVIPEVVRPLVERRVGAEKPFEFPRTCPSCGSEVHASSDRVWRCQNLVCPAVRRQRIVHFVSKAGLDIEGVGRKWVEVLVDKGFVTTPADLFTIEASQLLTLERMGEKLAANFVSGIAAAKERATLDRLLAALGIPLVGEETARVLAEHFRSLDALQQATAGELTALPGISDKIAESVTDFFANEQNRELFGRFRELGLWPRLDAEELPGPRTALSGRKVLFTGSLNGLTRSEAERAARDAGAVVASGVSKTLDYLVAGEKAGSKLDKARKLGVRIISQDEFMHLCRPLA</sequence>
<dbReference type="Pfam" id="PF12826">
    <property type="entry name" value="HHH_2"/>
    <property type="match status" value="1"/>
</dbReference>
<dbReference type="CDD" id="cd17748">
    <property type="entry name" value="BRCT_DNA_ligase_like"/>
    <property type="match status" value="1"/>
</dbReference>
<dbReference type="NCBIfam" id="TIGR00575">
    <property type="entry name" value="dnlj"/>
    <property type="match status" value="1"/>
</dbReference>
<evidence type="ECO:0000256" key="13">
    <source>
        <dbReference type="ARBA" id="ARBA00060881"/>
    </source>
</evidence>
<keyword evidence="14" id="KW-0464">Manganese</keyword>
<dbReference type="Pfam" id="PF03119">
    <property type="entry name" value="DNA_ligase_ZBD"/>
    <property type="match status" value="1"/>
</dbReference>
<feature type="binding site" evidence="14">
    <location>
        <position position="535"/>
    </location>
    <ligand>
        <name>Zn(2+)</name>
        <dbReference type="ChEBI" id="CHEBI:29105"/>
    </ligand>
</feature>
<dbReference type="GO" id="GO:0003677">
    <property type="term" value="F:DNA binding"/>
    <property type="evidence" value="ECO:0007669"/>
    <property type="project" value="InterPro"/>
</dbReference>
<feature type="binding site" evidence="14">
    <location>
        <position position="530"/>
    </location>
    <ligand>
        <name>Zn(2+)</name>
        <dbReference type="ChEBI" id="CHEBI:29105"/>
    </ligand>
</feature>
<dbReference type="AlphaFoldDB" id="S7T399"/>
<dbReference type="SUPFAM" id="SSF47781">
    <property type="entry name" value="RuvA domain 2-like"/>
    <property type="match status" value="1"/>
</dbReference>
<dbReference type="Pfam" id="PF14520">
    <property type="entry name" value="HHH_5"/>
    <property type="match status" value="1"/>
</dbReference>
<keyword evidence="7 14" id="KW-0227">DNA damage</keyword>
<feature type="binding site" evidence="14">
    <location>
        <begin position="37"/>
        <end position="41"/>
    </location>
    <ligand>
        <name>NAD(+)</name>
        <dbReference type="ChEBI" id="CHEBI:57540"/>
    </ligand>
</feature>
<dbReference type="PROSITE" id="PS50172">
    <property type="entry name" value="BRCT"/>
    <property type="match status" value="1"/>
</dbReference>
<dbReference type="HAMAP" id="MF_01588">
    <property type="entry name" value="DNA_ligase_A"/>
    <property type="match status" value="1"/>
</dbReference>
<dbReference type="PANTHER" id="PTHR23389">
    <property type="entry name" value="CHROMOSOME TRANSMISSION FIDELITY FACTOR 18"/>
    <property type="match status" value="1"/>
</dbReference>
<evidence type="ECO:0000256" key="10">
    <source>
        <dbReference type="ARBA" id="ARBA00023027"/>
    </source>
</evidence>
<feature type="binding site" evidence="14">
    <location>
        <begin position="86"/>
        <end position="87"/>
    </location>
    <ligand>
        <name>NAD(+)</name>
        <dbReference type="ChEBI" id="CHEBI:57540"/>
    </ligand>
</feature>
<dbReference type="Gene3D" id="3.30.470.30">
    <property type="entry name" value="DNA ligase/mRNA capping enzyme"/>
    <property type="match status" value="2"/>
</dbReference>
<dbReference type="InterPro" id="IPR004149">
    <property type="entry name" value="Znf_DNAligase_C4"/>
</dbReference>
<evidence type="ECO:0000256" key="8">
    <source>
        <dbReference type="ARBA" id="ARBA00022833"/>
    </source>
</evidence>
<dbReference type="GO" id="GO:0005829">
    <property type="term" value="C:cytosol"/>
    <property type="evidence" value="ECO:0007669"/>
    <property type="project" value="TreeGrafter"/>
</dbReference>
<dbReference type="Pfam" id="PF01653">
    <property type="entry name" value="DNA_ligase_aden"/>
    <property type="match status" value="1"/>
</dbReference>
<protein>
    <recommendedName>
        <fullName evidence="3 14">DNA ligase</fullName>
        <ecNumber evidence="2 14">6.5.1.2</ecNumber>
    </recommendedName>
    <alternativeName>
        <fullName evidence="14">Polydeoxyribonucleotide synthase [NAD(+)]</fullName>
    </alternativeName>
</protein>
<keyword evidence="6 14" id="KW-0479">Metal-binding</keyword>
<feature type="binding site" evidence="14">
    <location>
        <position position="513"/>
    </location>
    <ligand>
        <name>Zn(2+)</name>
        <dbReference type="ChEBI" id="CHEBI:29105"/>
    </ligand>
</feature>
<evidence type="ECO:0000256" key="12">
    <source>
        <dbReference type="ARBA" id="ARBA00034005"/>
    </source>
</evidence>
<dbReference type="OrthoDB" id="9759736at2"/>
<comment type="function">
    <text evidence="1 14">DNA ligase that catalyzes the formation of phosphodiester linkages between 5'-phosphoryl and 3'-hydroxyl groups in double-stranded DNA using NAD as a coenzyme and as the energy source for the reaction. It is essential for DNA replication and repair of damaged DNA.</text>
</comment>
<dbReference type="PANTHER" id="PTHR23389:SF9">
    <property type="entry name" value="DNA LIGASE"/>
    <property type="match status" value="1"/>
</dbReference>
<evidence type="ECO:0000259" key="16">
    <source>
        <dbReference type="PROSITE" id="PS50172"/>
    </source>
</evidence>
<dbReference type="InterPro" id="IPR001357">
    <property type="entry name" value="BRCT_dom"/>
</dbReference>
<dbReference type="InterPro" id="IPR001679">
    <property type="entry name" value="DNA_ligase"/>
</dbReference>
<evidence type="ECO:0000256" key="6">
    <source>
        <dbReference type="ARBA" id="ARBA00022723"/>
    </source>
</evidence>
<keyword evidence="9 14" id="KW-0460">Magnesium</keyword>
<dbReference type="PROSITE" id="PS01056">
    <property type="entry name" value="DNA_LIGASE_N2"/>
    <property type="match status" value="1"/>
</dbReference>
<dbReference type="SMART" id="SM00292">
    <property type="entry name" value="BRCT"/>
    <property type="match status" value="1"/>
</dbReference>
<dbReference type="InterPro" id="IPR041663">
    <property type="entry name" value="DisA/LigA_HHH"/>
</dbReference>
<dbReference type="CDD" id="cd00114">
    <property type="entry name" value="LIGANc"/>
    <property type="match status" value="1"/>
</dbReference>
<feature type="active site" description="N6-AMP-lysine intermediate" evidence="14">
    <location>
        <position position="215"/>
    </location>
</feature>
<dbReference type="Gene3D" id="3.40.50.10190">
    <property type="entry name" value="BRCT domain"/>
    <property type="match status" value="1"/>
</dbReference>
<dbReference type="EC" id="6.5.1.2" evidence="2 14"/>
<dbReference type="Gene3D" id="6.20.10.30">
    <property type="match status" value="1"/>
</dbReference>
<dbReference type="InterPro" id="IPR003583">
    <property type="entry name" value="Hlx-hairpin-Hlx_DNA-bd_motif"/>
</dbReference>
<feature type="binding site" evidence="14">
    <location>
        <position position="236"/>
    </location>
    <ligand>
        <name>NAD(+)</name>
        <dbReference type="ChEBI" id="CHEBI:57540"/>
    </ligand>
</feature>
<dbReference type="Proteomes" id="UP000014975">
    <property type="component" value="Unassembled WGS sequence"/>
</dbReference>
<dbReference type="GO" id="GO:0003911">
    <property type="term" value="F:DNA ligase (NAD+) activity"/>
    <property type="evidence" value="ECO:0007669"/>
    <property type="project" value="UniProtKB-UniRule"/>
</dbReference>
<dbReference type="PATRIC" id="fig|1121439.3.peg.2255"/>
<dbReference type="GO" id="GO:0046872">
    <property type="term" value="F:metal ion binding"/>
    <property type="evidence" value="ECO:0007669"/>
    <property type="project" value="UniProtKB-KW"/>
</dbReference>
<dbReference type="eggNOG" id="COG0272">
    <property type="taxonomic scope" value="Bacteria"/>
</dbReference>
<dbReference type="Gene3D" id="2.40.50.140">
    <property type="entry name" value="Nucleic acid-binding proteins"/>
    <property type="match status" value="1"/>
</dbReference>
<feature type="binding site" evidence="14">
    <location>
        <position position="395"/>
    </location>
    <ligand>
        <name>NAD(+)</name>
        <dbReference type="ChEBI" id="CHEBI:57540"/>
    </ligand>
</feature>
<comment type="similarity">
    <text evidence="13 14">Belongs to the NAD-dependent DNA ligase family. LigA subfamily.</text>
</comment>
<dbReference type="Pfam" id="PF00533">
    <property type="entry name" value="BRCT"/>
    <property type="match status" value="1"/>
</dbReference>
<dbReference type="Gene3D" id="1.10.150.20">
    <property type="entry name" value="5' to 3' exonuclease, C-terminal subdomain"/>
    <property type="match status" value="2"/>
</dbReference>
<dbReference type="InterPro" id="IPR036420">
    <property type="entry name" value="BRCT_dom_sf"/>
</dbReference>
<dbReference type="RefSeq" id="WP_020887583.1">
    <property type="nucleotide sequence ID" value="NZ_ATHI01000028.1"/>
</dbReference>